<dbReference type="KEGG" id="pwn:QNH46_05225"/>
<proteinExistence type="predicted"/>
<evidence type="ECO:0000313" key="2">
    <source>
        <dbReference type="Proteomes" id="UP001177943"/>
    </source>
</evidence>
<sequence>MAAIVLILIGGGLYINNIGYNNVKNMYKLYTSDQKVIFVEKDNDGNRQYLTRVAEPDELLKERMKNDGWKFIRQDGAGYFFEKDNQEAIITIKKWNHKYFIYKVPNITVNIEG</sequence>
<dbReference type="RefSeq" id="WP_283927178.1">
    <property type="nucleotide sequence ID" value="NZ_CP126084.1"/>
</dbReference>
<accession>A0AA95I3X1</accession>
<evidence type="ECO:0000313" key="1">
    <source>
        <dbReference type="EMBL" id="WHX50069.1"/>
    </source>
</evidence>
<gene>
    <name evidence="1" type="ORF">QNH46_05225</name>
</gene>
<dbReference type="Proteomes" id="UP001177943">
    <property type="component" value="Chromosome"/>
</dbReference>
<protein>
    <submittedName>
        <fullName evidence="1">Type II toxin-antitoxin system HicA family toxin</fullName>
    </submittedName>
</protein>
<reference evidence="1" key="1">
    <citation type="submission" date="2023-05" db="EMBL/GenBank/DDBJ databases">
        <title>Comparative genomics of Bacillaceae isolates and their secondary metabolite potential.</title>
        <authorList>
            <person name="Song L."/>
            <person name="Nielsen L.J."/>
            <person name="Mohite O."/>
            <person name="Xu X."/>
            <person name="Weber T."/>
            <person name="Kovacs A.T."/>
        </authorList>
    </citation>
    <scope>NUCLEOTIDE SEQUENCE</scope>
    <source>
        <strain evidence="1">B2_4</strain>
    </source>
</reference>
<dbReference type="EMBL" id="CP126084">
    <property type="protein sequence ID" value="WHX50069.1"/>
    <property type="molecule type" value="Genomic_DNA"/>
</dbReference>
<dbReference type="AlphaFoldDB" id="A0AA95I3X1"/>
<organism evidence="1 2">
    <name type="scientific">Paenibacillus woosongensis</name>
    <dbReference type="NCBI Taxonomy" id="307580"/>
    <lineage>
        <taxon>Bacteria</taxon>
        <taxon>Bacillati</taxon>
        <taxon>Bacillota</taxon>
        <taxon>Bacilli</taxon>
        <taxon>Bacillales</taxon>
        <taxon>Paenibacillaceae</taxon>
        <taxon>Paenibacillus</taxon>
    </lineage>
</organism>
<name>A0AA95I3X1_9BACL</name>